<evidence type="ECO:0000256" key="5">
    <source>
        <dbReference type="ARBA" id="ARBA00024029"/>
    </source>
</evidence>
<dbReference type="Proteomes" id="UP000629870">
    <property type="component" value="Unassembled WGS sequence"/>
</dbReference>
<organism evidence="6 7">
    <name type="scientific">Deinococcus radiopugnans ATCC 19172</name>
    <dbReference type="NCBI Taxonomy" id="585398"/>
    <lineage>
        <taxon>Bacteria</taxon>
        <taxon>Thermotogati</taxon>
        <taxon>Deinococcota</taxon>
        <taxon>Deinococci</taxon>
        <taxon>Deinococcales</taxon>
        <taxon>Deinococcaceae</taxon>
        <taxon>Deinococcus</taxon>
    </lineage>
</organism>
<keyword evidence="4" id="KW-0862">Zinc</keyword>
<comment type="cofactor">
    <cofactor evidence="1">
        <name>Zn(2+)</name>
        <dbReference type="ChEBI" id="CHEBI:29105"/>
    </cofactor>
</comment>
<dbReference type="PANTHER" id="PTHR35005">
    <property type="entry name" value="3-DEHYDRO-SCYLLO-INOSOSE HYDROLASE"/>
    <property type="match status" value="1"/>
</dbReference>
<proteinExistence type="inferred from homology"/>
<accession>A0ABR6NQV9</accession>
<keyword evidence="7" id="KW-1185">Reference proteome</keyword>
<dbReference type="Pfam" id="PF02633">
    <property type="entry name" value="Creatininase"/>
    <property type="match status" value="1"/>
</dbReference>
<evidence type="ECO:0000256" key="2">
    <source>
        <dbReference type="ARBA" id="ARBA00022723"/>
    </source>
</evidence>
<dbReference type="Gene3D" id="3.40.50.10310">
    <property type="entry name" value="Creatininase"/>
    <property type="match status" value="1"/>
</dbReference>
<dbReference type="RefSeq" id="WP_249039045.1">
    <property type="nucleotide sequence ID" value="NZ_JACHEW010000006.1"/>
</dbReference>
<reference evidence="6 7" key="1">
    <citation type="submission" date="2020-08" db="EMBL/GenBank/DDBJ databases">
        <title>Genomic Encyclopedia of Type Strains, Phase IV (KMG-IV): sequencing the most valuable type-strain genomes for metagenomic binning, comparative biology and taxonomic classification.</title>
        <authorList>
            <person name="Goeker M."/>
        </authorList>
    </citation>
    <scope>NUCLEOTIDE SEQUENCE [LARGE SCALE GENOMIC DNA]</scope>
    <source>
        <strain evidence="6 7">DSM 12027</strain>
    </source>
</reference>
<comment type="caution">
    <text evidence="6">The sequence shown here is derived from an EMBL/GenBank/DDBJ whole genome shotgun (WGS) entry which is preliminary data.</text>
</comment>
<sequence>MTAIEQMNWMQVEQYLKTDDRCVLPLGSTEQHAYLSLCVDNILPFKLAQDTVGDSGVPVFPVLPYGITPYFRAYPGSPGLRVQTYLAVVRDLLDGLHEQGFRRILMVNGHGGNTPAQGFAAEWMADHPGTQVKFHNWWNAPGVWAKVQATDSNASHASWMENFPWTRLEGVEMPDEEKAAIDLNYMRLLHPKALREYLGEGNFGGRFQRPDEDMHAIWAVAVAETRALLEGGWAES</sequence>
<dbReference type="EC" id="3.5.2.10" evidence="6"/>
<dbReference type="EMBL" id="JACHEW010000006">
    <property type="protein sequence ID" value="MBB6016268.1"/>
    <property type="molecule type" value="Genomic_DNA"/>
</dbReference>
<dbReference type="SUPFAM" id="SSF102215">
    <property type="entry name" value="Creatininase"/>
    <property type="match status" value="1"/>
</dbReference>
<dbReference type="InterPro" id="IPR024087">
    <property type="entry name" value="Creatininase-like_sf"/>
</dbReference>
<keyword evidence="2" id="KW-0479">Metal-binding</keyword>
<dbReference type="GO" id="GO:0047789">
    <property type="term" value="F:creatininase activity"/>
    <property type="evidence" value="ECO:0007669"/>
    <property type="project" value="UniProtKB-EC"/>
</dbReference>
<dbReference type="PANTHER" id="PTHR35005:SF1">
    <property type="entry name" value="2-AMINO-5-FORMYLAMINO-6-RIBOSYLAMINOPYRIMIDIN-4(3H)-ONE 5'-MONOPHOSPHATE DEFORMYLASE"/>
    <property type="match status" value="1"/>
</dbReference>
<evidence type="ECO:0000256" key="4">
    <source>
        <dbReference type="ARBA" id="ARBA00022833"/>
    </source>
</evidence>
<gene>
    <name evidence="6" type="ORF">HNQ04_001511</name>
</gene>
<dbReference type="InterPro" id="IPR003785">
    <property type="entry name" value="Creatininase/forma_Hydrolase"/>
</dbReference>
<name>A0ABR6NQV9_9DEIO</name>
<evidence type="ECO:0000313" key="6">
    <source>
        <dbReference type="EMBL" id="MBB6016268.1"/>
    </source>
</evidence>
<comment type="similarity">
    <text evidence="5">Belongs to the creatininase superfamily.</text>
</comment>
<protein>
    <submittedName>
        <fullName evidence="6">Creatinine amidohydrolase</fullName>
        <ecNumber evidence="6">3.5.2.10</ecNumber>
    </submittedName>
</protein>
<evidence type="ECO:0000256" key="3">
    <source>
        <dbReference type="ARBA" id="ARBA00022801"/>
    </source>
</evidence>
<evidence type="ECO:0000313" key="7">
    <source>
        <dbReference type="Proteomes" id="UP000629870"/>
    </source>
</evidence>
<keyword evidence="3 6" id="KW-0378">Hydrolase</keyword>
<evidence type="ECO:0000256" key="1">
    <source>
        <dbReference type="ARBA" id="ARBA00001947"/>
    </source>
</evidence>